<dbReference type="InterPro" id="IPR027417">
    <property type="entry name" value="P-loop_NTPase"/>
</dbReference>
<proteinExistence type="predicted"/>
<dbReference type="SUPFAM" id="SSF48452">
    <property type="entry name" value="TPR-like"/>
    <property type="match status" value="1"/>
</dbReference>
<dbReference type="PANTHER" id="PTHR10039">
    <property type="entry name" value="AMELOGENIN"/>
    <property type="match status" value="1"/>
</dbReference>
<evidence type="ECO:0000256" key="1">
    <source>
        <dbReference type="ARBA" id="ARBA00022737"/>
    </source>
</evidence>
<sequence length="1043" mass="116984">MKRGSIERLGLSFLSSKGDKFAEKLEQLKAAAKLVDKEVQTRGPEALGKITFDVTGAMDKLDQVLDQAQQLSDRTAELQLAGELNSTANKSLTENMLSELSVLPESIADNIFKQMQGRMDLTAVKKWLIRAAAGTASPVSPADGTCLWLLEHPDFLTWRAAEQSPVLWIQGLPGRGKTTMAGYAVQRLEAEGGRPLFYGFQRSPQSTQSNPTAFATAVMLQILQRQDGAALTASDPLRELERLAAQFPLGPQQSPFSKVWSVLWSLLLAEPRWHLVIDAMDDCAFDDPSSPQLSPFLDGIFKAAYVTNSKVLIFSRPEPEFAGIVESGLSIYMAADMLLHDVMLFAEREYARVGLPTSEKEPILNQIRQDSDGSFQWVRLFLDYLGRSLKVIDLKRRLATLPPTISQLYKTSLMESTCWMDESEVSCRRDILLLCFQAQRALTTAEVADALLLIPGRAESIISGLCKPLISTYGGFVQYSHPSVREFFEVCHRSNDGVDLGLRFADSHKLLAKKCLEVLIREEYAHLNRIEELLRAGHGTDDAGVIPQPSSTDGFYSYAARAWDYHITQTECPDAELLKQTNEFLLSYQFAFWAEYSRADFGQPLCVIRALDRLKPWHSKLPHSKKGAIKLGGYFSESYLRLGTAYKASGNDLAMYLTLLSLGDFYFDMAFPEKLLPVREQVYKGLHDLMGPRHVLSLRAKFDVGYARLYGGRVRESQRIYAEVADVQREVFGQDDIRYLDALVYKGESQYYGAEFDKAILTFTDASAGILRTLGPESWQYLGAQMWYALSLAQLNRLDDAVDLLLAVRQRRRDQFDSRDTFAGVVQIALSEVLRMLGRDREAIDYLVDALEERRGTYSLGDIFRLDVEIALASTYIAAGMNHDAANIIADVEENGGLASKFERHCQVSRLKAMILEGEGGDVGQAIDLLQDTLIQAERDQNNRALLWIRLDLAALLRQRGDPDDEEQASSNFDNIVKDISGDCEPGLVEHPDPPRLLAIAEKALRLVRSREVREARELLDSEQVDWVRPKDLWLWIGGTFFP</sequence>
<dbReference type="Proteomes" id="UP001174691">
    <property type="component" value="Unassembled WGS sequence"/>
</dbReference>
<organism evidence="3 4">
    <name type="scientific">Coniochaeta hoffmannii</name>
    <dbReference type="NCBI Taxonomy" id="91930"/>
    <lineage>
        <taxon>Eukaryota</taxon>
        <taxon>Fungi</taxon>
        <taxon>Dikarya</taxon>
        <taxon>Ascomycota</taxon>
        <taxon>Pezizomycotina</taxon>
        <taxon>Sordariomycetes</taxon>
        <taxon>Sordariomycetidae</taxon>
        <taxon>Coniochaetales</taxon>
        <taxon>Coniochaetaceae</taxon>
        <taxon>Coniochaeta</taxon>
    </lineage>
</organism>
<dbReference type="InterPro" id="IPR011990">
    <property type="entry name" value="TPR-like_helical_dom_sf"/>
</dbReference>
<evidence type="ECO:0000313" key="3">
    <source>
        <dbReference type="EMBL" id="KAJ9132662.1"/>
    </source>
</evidence>
<dbReference type="SUPFAM" id="SSF52540">
    <property type="entry name" value="P-loop containing nucleoside triphosphate hydrolases"/>
    <property type="match status" value="1"/>
</dbReference>
<comment type="caution">
    <text evidence="3">The sequence shown here is derived from an EMBL/GenBank/DDBJ whole genome shotgun (WGS) entry which is preliminary data.</text>
</comment>
<dbReference type="Gene3D" id="1.25.40.10">
    <property type="entry name" value="Tetratricopeptide repeat domain"/>
    <property type="match status" value="1"/>
</dbReference>
<keyword evidence="4" id="KW-1185">Reference proteome</keyword>
<protein>
    <recommendedName>
        <fullName evidence="2">Nephrocystin 3-like N-terminal domain-containing protein</fullName>
    </recommendedName>
</protein>
<dbReference type="PANTHER" id="PTHR10039:SF14">
    <property type="entry name" value="NACHT DOMAIN-CONTAINING PROTEIN"/>
    <property type="match status" value="1"/>
</dbReference>
<reference evidence="3" key="1">
    <citation type="submission" date="2022-07" db="EMBL/GenBank/DDBJ databases">
        <title>Fungi with potential for degradation of polypropylene.</title>
        <authorList>
            <person name="Gostincar C."/>
        </authorList>
    </citation>
    <scope>NUCLEOTIDE SEQUENCE</scope>
    <source>
        <strain evidence="3">EXF-13287</strain>
    </source>
</reference>
<gene>
    <name evidence="3" type="ORF">NKR19_g9229</name>
</gene>
<name>A0AA38RB39_9PEZI</name>
<dbReference type="EMBL" id="JANBVN010000212">
    <property type="protein sequence ID" value="KAJ9132662.1"/>
    <property type="molecule type" value="Genomic_DNA"/>
</dbReference>
<accession>A0AA38RB39</accession>
<feature type="domain" description="Nephrocystin 3-like N-terminal" evidence="2">
    <location>
        <begin position="144"/>
        <end position="316"/>
    </location>
</feature>
<dbReference type="AlphaFoldDB" id="A0AA38RB39"/>
<evidence type="ECO:0000259" key="2">
    <source>
        <dbReference type="Pfam" id="PF24883"/>
    </source>
</evidence>
<dbReference type="Pfam" id="PF24883">
    <property type="entry name" value="NPHP3_N"/>
    <property type="match status" value="1"/>
</dbReference>
<keyword evidence="1" id="KW-0677">Repeat</keyword>
<evidence type="ECO:0000313" key="4">
    <source>
        <dbReference type="Proteomes" id="UP001174691"/>
    </source>
</evidence>
<dbReference type="InterPro" id="IPR056884">
    <property type="entry name" value="NPHP3-like_N"/>
</dbReference>